<evidence type="ECO:0000313" key="2">
    <source>
        <dbReference type="EMBL" id="MFB2877418.1"/>
    </source>
</evidence>
<keyword evidence="3" id="KW-1185">Reference proteome</keyword>
<dbReference type="EMBL" id="JBHFNQ010000090">
    <property type="protein sequence ID" value="MFB2877418.1"/>
    <property type="molecule type" value="Genomic_DNA"/>
</dbReference>
<feature type="coiled-coil region" evidence="1">
    <location>
        <begin position="282"/>
        <end position="309"/>
    </location>
</feature>
<gene>
    <name evidence="2" type="ORF">ACE1CC_11085</name>
</gene>
<reference evidence="2 3" key="1">
    <citation type="submission" date="2024-09" db="EMBL/GenBank/DDBJ databases">
        <title>Floridaenema gen nov. (Aerosakkonemataceae, Aerosakkonematales ord. nov., Cyanobacteria) from benthic tropical and subtropical fresh waters, with the description of four new species.</title>
        <authorList>
            <person name="Moretto J.A."/>
            <person name="Berthold D.E."/>
            <person name="Lefler F.W."/>
            <person name="Huang I.-S."/>
            <person name="Laughinghouse H. IV."/>
        </authorList>
    </citation>
    <scope>NUCLEOTIDE SEQUENCE [LARGE SCALE GENOMIC DNA]</scope>
    <source>
        <strain evidence="2 3">BLCC-F46</strain>
    </source>
</reference>
<evidence type="ECO:0000256" key="1">
    <source>
        <dbReference type="SAM" id="Coils"/>
    </source>
</evidence>
<feature type="coiled-coil region" evidence="1">
    <location>
        <begin position="227"/>
        <end position="254"/>
    </location>
</feature>
<proteinExistence type="predicted"/>
<organism evidence="2 3">
    <name type="scientific">Floridaenema aerugineum BLCC-F46</name>
    <dbReference type="NCBI Taxonomy" id="3153654"/>
    <lineage>
        <taxon>Bacteria</taxon>
        <taxon>Bacillati</taxon>
        <taxon>Cyanobacteriota</taxon>
        <taxon>Cyanophyceae</taxon>
        <taxon>Oscillatoriophycideae</taxon>
        <taxon>Aerosakkonematales</taxon>
        <taxon>Aerosakkonemataceae</taxon>
        <taxon>Floridanema</taxon>
        <taxon>Floridanema aerugineum</taxon>
    </lineage>
</organism>
<feature type="coiled-coil region" evidence="1">
    <location>
        <begin position="171"/>
        <end position="198"/>
    </location>
</feature>
<name>A0ABV4X3R2_9CYAN</name>
<evidence type="ECO:0000313" key="3">
    <source>
        <dbReference type="Proteomes" id="UP001576774"/>
    </source>
</evidence>
<protein>
    <recommendedName>
        <fullName evidence="4">Chromosome partition protein Smc</fullName>
    </recommendedName>
</protein>
<accession>A0ABV4X3R2</accession>
<dbReference type="PANTHER" id="PTHR45615:SF63">
    <property type="entry name" value="CHROMOSOME UNDETERMINED SCAFFOLD_10, WHOLE GENOME SHOTGUN SEQUENCE"/>
    <property type="match status" value="1"/>
</dbReference>
<dbReference type="RefSeq" id="WP_413270518.1">
    <property type="nucleotide sequence ID" value="NZ_JBHFNQ010000090.1"/>
</dbReference>
<sequence length="612" mass="69212">MKASNENNGLRVAEKVSVGASVAGTLAAIWSQQMIVAAAPLTLALSLNLINRGKFQQKLEEDITAIVSEIDNRIEQVDKEVAGEMRSLQASVQDLSLASKTVDSQPTKAEISDLQKQFVSLQEALSNLTSSKTQEQPEITQNLATFDPTYVEIQLVELKAAVIELEGVIYQNDEKEQIAKLQADIAKLSAEFKERTELRQITELRQTTNLLQRKIAELPTTTASVDTSYLEQEINQLKQNLAQLNSEFKERESQQLSELRQITNTVQERLTTLPDAPASFNPSELEQEINQLKEHLTQLKAEFRERELQQVSELRQITDTVQERLATLNSTTGFDTGYIERDIKLLKDYFAGLSAQVNERYEPQEMTEIRQIVESLQQNLAPQITELETVKPEFDPSYLEQENQQLKLEIASLKQQLTSSNEQVAMIPQLLESFAQMQQQLQELQEKTEKLTPKIPQFPPSKPPEPVEKKTDYFAISRFSQFSTYYNSGKLSLASILRMAEENGIGEEFQLILKVARQHQLTFDCWPTNLMVSPPTTRMLSVPSNCSKCLFVVSAKPSDEGKLKLWLSPNTIAKFYPTNKHEISVILGDDGWREIGKPEVENFATTLNQLLS</sequence>
<keyword evidence="1" id="KW-0175">Coiled coil</keyword>
<dbReference type="Proteomes" id="UP001576774">
    <property type="component" value="Unassembled WGS sequence"/>
</dbReference>
<feature type="coiled-coil region" evidence="1">
    <location>
        <begin position="403"/>
        <end position="447"/>
    </location>
</feature>
<dbReference type="PANTHER" id="PTHR45615">
    <property type="entry name" value="MYOSIN HEAVY CHAIN, NON-MUSCLE"/>
    <property type="match status" value="1"/>
</dbReference>
<evidence type="ECO:0008006" key="4">
    <source>
        <dbReference type="Google" id="ProtNLM"/>
    </source>
</evidence>
<comment type="caution">
    <text evidence="2">The sequence shown here is derived from an EMBL/GenBank/DDBJ whole genome shotgun (WGS) entry which is preliminary data.</text>
</comment>